<accession>A0A975GNS6</accession>
<dbReference type="GO" id="GO:0000160">
    <property type="term" value="P:phosphorelay signal transduction system"/>
    <property type="evidence" value="ECO:0007669"/>
    <property type="project" value="UniProtKB-KW"/>
</dbReference>
<dbReference type="InterPro" id="IPR001789">
    <property type="entry name" value="Sig_transdc_resp-reg_receiver"/>
</dbReference>
<proteinExistence type="predicted"/>
<keyword evidence="6" id="KW-1185">Reference proteome</keyword>
<evidence type="ECO:0000313" key="6">
    <source>
        <dbReference type="Proteomes" id="UP000663722"/>
    </source>
</evidence>
<organism evidence="5 6">
    <name type="scientific">Desulfonema magnum</name>
    <dbReference type="NCBI Taxonomy" id="45655"/>
    <lineage>
        <taxon>Bacteria</taxon>
        <taxon>Pseudomonadati</taxon>
        <taxon>Thermodesulfobacteriota</taxon>
        <taxon>Desulfobacteria</taxon>
        <taxon>Desulfobacterales</taxon>
        <taxon>Desulfococcaceae</taxon>
        <taxon>Desulfonema</taxon>
    </lineage>
</organism>
<name>A0A975GNS6_9BACT</name>
<sequence length="121" mass="13566">MSKILLVEDNEMNRDMLSRRLKRKGYEVIIATDGEQGVSMAKSDFPELILMDMSLPILDGWEATRQLKTAPETQSIPIIALTAHAMAGDRDKAMDAGCDDYDTKPIELPRLLGKMKTLLEK</sequence>
<protein>
    <submittedName>
        <fullName evidence="5">Two component system response regulator</fullName>
    </submittedName>
</protein>
<evidence type="ECO:0000256" key="1">
    <source>
        <dbReference type="ARBA" id="ARBA00022553"/>
    </source>
</evidence>
<dbReference type="InterPro" id="IPR011006">
    <property type="entry name" value="CheY-like_superfamily"/>
</dbReference>
<gene>
    <name evidence="5" type="ORF">dnm_041180</name>
</gene>
<dbReference type="PANTHER" id="PTHR45339">
    <property type="entry name" value="HYBRID SIGNAL TRANSDUCTION HISTIDINE KINASE J"/>
    <property type="match status" value="1"/>
</dbReference>
<feature type="modified residue" description="4-aspartylphosphate" evidence="3">
    <location>
        <position position="52"/>
    </location>
</feature>
<dbReference type="AlphaFoldDB" id="A0A975GNS6"/>
<evidence type="ECO:0000256" key="3">
    <source>
        <dbReference type="PROSITE-ProRule" id="PRU00169"/>
    </source>
</evidence>
<dbReference type="KEGG" id="dmm:dnm_041180"/>
<dbReference type="PANTHER" id="PTHR45339:SF1">
    <property type="entry name" value="HYBRID SIGNAL TRANSDUCTION HISTIDINE KINASE J"/>
    <property type="match status" value="1"/>
</dbReference>
<dbReference type="Gene3D" id="3.40.50.2300">
    <property type="match status" value="1"/>
</dbReference>
<dbReference type="RefSeq" id="WP_207683008.1">
    <property type="nucleotide sequence ID" value="NZ_CP061800.1"/>
</dbReference>
<evidence type="ECO:0000259" key="4">
    <source>
        <dbReference type="PROSITE" id="PS50110"/>
    </source>
</evidence>
<dbReference type="PROSITE" id="PS50110">
    <property type="entry name" value="RESPONSE_REGULATORY"/>
    <property type="match status" value="1"/>
</dbReference>
<dbReference type="EMBL" id="CP061800">
    <property type="protein sequence ID" value="QTA88077.1"/>
    <property type="molecule type" value="Genomic_DNA"/>
</dbReference>
<keyword evidence="1 3" id="KW-0597">Phosphoprotein</keyword>
<reference evidence="5" key="1">
    <citation type="journal article" date="2021" name="Microb. Physiol.">
        <title>Proteogenomic Insights into the Physiology of Marine, Sulfate-Reducing, Filamentous Desulfonema limicola and Desulfonema magnum.</title>
        <authorList>
            <person name="Schnaars V."/>
            <person name="Wohlbrand L."/>
            <person name="Scheve S."/>
            <person name="Hinrichs C."/>
            <person name="Reinhardt R."/>
            <person name="Rabus R."/>
        </authorList>
    </citation>
    <scope>NUCLEOTIDE SEQUENCE</scope>
    <source>
        <strain evidence="5">4be13</strain>
    </source>
</reference>
<feature type="domain" description="Response regulatory" evidence="4">
    <location>
        <begin position="3"/>
        <end position="119"/>
    </location>
</feature>
<keyword evidence="2" id="KW-0902">Two-component regulatory system</keyword>
<dbReference type="Proteomes" id="UP000663722">
    <property type="component" value="Chromosome"/>
</dbReference>
<evidence type="ECO:0000313" key="5">
    <source>
        <dbReference type="EMBL" id="QTA88077.1"/>
    </source>
</evidence>
<evidence type="ECO:0000256" key="2">
    <source>
        <dbReference type="ARBA" id="ARBA00023012"/>
    </source>
</evidence>
<dbReference type="SUPFAM" id="SSF52172">
    <property type="entry name" value="CheY-like"/>
    <property type="match status" value="1"/>
</dbReference>
<dbReference type="SMART" id="SM00448">
    <property type="entry name" value="REC"/>
    <property type="match status" value="1"/>
</dbReference>
<dbReference type="Pfam" id="PF00072">
    <property type="entry name" value="Response_reg"/>
    <property type="match status" value="1"/>
</dbReference>